<protein>
    <submittedName>
        <fullName evidence="1">Uncharacterized protein</fullName>
    </submittedName>
</protein>
<dbReference type="EMBL" id="GBXM01024408">
    <property type="protein sequence ID" value="JAH84169.1"/>
    <property type="molecule type" value="Transcribed_RNA"/>
</dbReference>
<evidence type="ECO:0000313" key="1">
    <source>
        <dbReference type="EMBL" id="JAH84169.1"/>
    </source>
</evidence>
<accession>A0A0E9W1A3</accession>
<proteinExistence type="predicted"/>
<sequence>MNGCQKCIFFFSFNVQMYVLLFNLQTIRVETLHKLKGLAQSELVLGFS</sequence>
<dbReference type="AlphaFoldDB" id="A0A0E9W1A3"/>
<reference evidence="1" key="1">
    <citation type="submission" date="2014-11" db="EMBL/GenBank/DDBJ databases">
        <authorList>
            <person name="Amaro Gonzalez C."/>
        </authorList>
    </citation>
    <scope>NUCLEOTIDE SEQUENCE</scope>
</reference>
<name>A0A0E9W1A3_ANGAN</name>
<reference evidence="1" key="2">
    <citation type="journal article" date="2015" name="Fish Shellfish Immunol.">
        <title>Early steps in the European eel (Anguilla anguilla)-Vibrio vulnificus interaction in the gills: Role of the RtxA13 toxin.</title>
        <authorList>
            <person name="Callol A."/>
            <person name="Pajuelo D."/>
            <person name="Ebbesson L."/>
            <person name="Teles M."/>
            <person name="MacKenzie S."/>
            <person name="Amaro C."/>
        </authorList>
    </citation>
    <scope>NUCLEOTIDE SEQUENCE</scope>
</reference>
<organism evidence="1">
    <name type="scientific">Anguilla anguilla</name>
    <name type="common">European freshwater eel</name>
    <name type="synonym">Muraena anguilla</name>
    <dbReference type="NCBI Taxonomy" id="7936"/>
    <lineage>
        <taxon>Eukaryota</taxon>
        <taxon>Metazoa</taxon>
        <taxon>Chordata</taxon>
        <taxon>Craniata</taxon>
        <taxon>Vertebrata</taxon>
        <taxon>Euteleostomi</taxon>
        <taxon>Actinopterygii</taxon>
        <taxon>Neopterygii</taxon>
        <taxon>Teleostei</taxon>
        <taxon>Anguilliformes</taxon>
        <taxon>Anguillidae</taxon>
        <taxon>Anguilla</taxon>
    </lineage>
</organism>